<dbReference type="KEGG" id="skn:SKUN_00122"/>
<keyword evidence="1" id="KW-0472">Membrane</keyword>
<evidence type="ECO:0000256" key="1">
    <source>
        <dbReference type="SAM" id="Phobius"/>
    </source>
</evidence>
<sequence length="60" mass="6747">MTTNNITSYEYNNEKEITNSKIENNSACLLDLCKIVTILDIITVGALIIVNLLKLILKYS</sequence>
<dbReference type="Proteomes" id="UP000062963">
    <property type="component" value="Chromosome"/>
</dbReference>
<reference evidence="2 3" key="1">
    <citation type="journal article" date="2015" name="Genome Announc.">
        <title>Complete Genome Sequence of Spiroplasma kunkelii Strain CR2-3x, Causal Agent of Corn Stunt Disease in Zea mays L.</title>
        <authorList>
            <person name="Davis R.E."/>
            <person name="Shao J."/>
            <person name="Dally E.L."/>
            <person name="Zhao Y."/>
            <person name="Gasparich G.E."/>
            <person name="Gaynor B.J."/>
            <person name="Athey J.C."/>
            <person name="Harrison N.A."/>
            <person name="Donofrio N."/>
        </authorList>
    </citation>
    <scope>NUCLEOTIDE SEQUENCE [LARGE SCALE GENOMIC DNA]</scope>
    <source>
        <strain evidence="2 3">CR2-3x</strain>
    </source>
</reference>
<gene>
    <name evidence="2" type="ORF">SKUN_00122</name>
</gene>
<keyword evidence="3" id="KW-1185">Reference proteome</keyword>
<dbReference type="PATRIC" id="fig|273035.7.peg.140"/>
<keyword evidence="1" id="KW-0812">Transmembrane</keyword>
<organism evidence="2 3">
    <name type="scientific">Spiroplasma kunkelii CR2-3x</name>
    <dbReference type="NCBI Taxonomy" id="273035"/>
    <lineage>
        <taxon>Bacteria</taxon>
        <taxon>Bacillati</taxon>
        <taxon>Mycoplasmatota</taxon>
        <taxon>Mollicutes</taxon>
        <taxon>Entomoplasmatales</taxon>
        <taxon>Spiroplasmataceae</taxon>
        <taxon>Spiroplasma</taxon>
    </lineage>
</organism>
<dbReference type="RefSeq" id="WP_053390405.1">
    <property type="nucleotide sequence ID" value="NZ_CP010899.1"/>
</dbReference>
<evidence type="ECO:0000313" key="2">
    <source>
        <dbReference type="EMBL" id="ALA97046.1"/>
    </source>
</evidence>
<proteinExistence type="predicted"/>
<dbReference type="EMBL" id="CP010899">
    <property type="protein sequence ID" value="ALA97046.1"/>
    <property type="molecule type" value="Genomic_DNA"/>
</dbReference>
<keyword evidence="1" id="KW-1133">Transmembrane helix</keyword>
<feature type="transmembrane region" description="Helical" evidence="1">
    <location>
        <begin position="35"/>
        <end position="57"/>
    </location>
</feature>
<protein>
    <submittedName>
        <fullName evidence="2">Uncharacterized protein</fullName>
    </submittedName>
</protein>
<accession>A0A0K2JFM4</accession>
<name>A0A0K2JFM4_SPIKU</name>
<dbReference type="AlphaFoldDB" id="A0A0K2JFM4"/>
<evidence type="ECO:0000313" key="3">
    <source>
        <dbReference type="Proteomes" id="UP000062963"/>
    </source>
</evidence>